<name>A0A179D2X2_9BACT</name>
<evidence type="ECO:0008006" key="3">
    <source>
        <dbReference type="Google" id="ProtNLM"/>
    </source>
</evidence>
<dbReference type="InterPro" id="IPR008323">
    <property type="entry name" value="UCP033563"/>
</dbReference>
<dbReference type="Pfam" id="PF06245">
    <property type="entry name" value="DUF1015"/>
    <property type="match status" value="1"/>
</dbReference>
<protein>
    <recommendedName>
        <fullName evidence="3">DUF1015 domain-containing protein</fullName>
    </recommendedName>
</protein>
<reference evidence="1 2" key="1">
    <citation type="submission" date="2016-04" db="EMBL/GenBank/DDBJ databases">
        <title>Genome analysis of Thermosulfurimonas dismutans, the first thermophilic sulfur-disproportionating bacterium of the phylum Thermodesulfobacteria.</title>
        <authorList>
            <person name="Mardanov A.V."/>
            <person name="Beletsky A.V."/>
            <person name="Kadnikov V.V."/>
            <person name="Slobodkin A.I."/>
            <person name="Ravin N.V."/>
        </authorList>
    </citation>
    <scope>NUCLEOTIDE SEQUENCE [LARGE SCALE GENOMIC DNA]</scope>
    <source>
        <strain evidence="1 2">S95</strain>
    </source>
</reference>
<dbReference type="STRING" id="999894.TDIS_1459"/>
<evidence type="ECO:0000313" key="1">
    <source>
        <dbReference type="EMBL" id="OAQ20415.1"/>
    </source>
</evidence>
<dbReference type="RefSeq" id="WP_153303803.1">
    <property type="nucleotide sequence ID" value="NZ_LWLG01000011.1"/>
</dbReference>
<keyword evidence="2" id="KW-1185">Reference proteome</keyword>
<gene>
    <name evidence="1" type="ORF">TDIS_1459</name>
</gene>
<sequence length="425" mass="49185">MPEFKPFYGWRYHPDRVDISRVVAPPYDVVNEDETRRYLRQDPHNIFHLELGEELPGDHENENRYLRAKRHLENWIKEGVLVREDRPAFYLYRLRFTYRGQTFTRTGFIGLVRLSPFSEGRILPHEKTFSKVTEARLQLLRATGAQFSQVFALYRDPERKTLKLSLPEEPLYRVEESPGIAHEFYVIEDPEVQETLSLQLSEKVLYIADGHHRYTTALKYAEEMEAKFKPDGPRCFHYLMMYLCPFEDPGLLVLPTHRLLKIDIPEETVKNKLKDLAEVKEENPSVLENPGRPSKGELLWLAPEGVLSIGIRPEILSTWEKETGLPESELPAAWCARIIEILCGKSEKTLKEEGLLRYTPWLSEIKKDLSAGNRALILPETPISVLEKVATSGKVMPHKSTYFYPKILTGFVIFKINPEAVPPCP</sequence>
<dbReference type="PATRIC" id="fig|999894.6.peg.1458"/>
<dbReference type="PANTHER" id="PTHR36454">
    <property type="entry name" value="LMO2823 PROTEIN"/>
    <property type="match status" value="1"/>
</dbReference>
<dbReference type="PIRSF" id="PIRSF033563">
    <property type="entry name" value="UCP033563"/>
    <property type="match status" value="1"/>
</dbReference>
<organism evidence="1 2">
    <name type="scientific">Thermosulfurimonas dismutans</name>
    <dbReference type="NCBI Taxonomy" id="999894"/>
    <lineage>
        <taxon>Bacteria</taxon>
        <taxon>Pseudomonadati</taxon>
        <taxon>Thermodesulfobacteriota</taxon>
        <taxon>Thermodesulfobacteria</taxon>
        <taxon>Thermodesulfobacteriales</taxon>
        <taxon>Thermodesulfobacteriaceae</taxon>
        <taxon>Thermosulfurimonas</taxon>
    </lineage>
</organism>
<dbReference type="Proteomes" id="UP000078390">
    <property type="component" value="Unassembled WGS sequence"/>
</dbReference>
<dbReference type="AlphaFoldDB" id="A0A179D2X2"/>
<dbReference type="PANTHER" id="PTHR36454:SF1">
    <property type="entry name" value="DUF1015 DOMAIN-CONTAINING PROTEIN"/>
    <property type="match status" value="1"/>
</dbReference>
<proteinExistence type="predicted"/>
<comment type="caution">
    <text evidence="1">The sequence shown here is derived from an EMBL/GenBank/DDBJ whole genome shotgun (WGS) entry which is preliminary data.</text>
</comment>
<dbReference type="EMBL" id="LWLG01000011">
    <property type="protein sequence ID" value="OAQ20415.1"/>
    <property type="molecule type" value="Genomic_DNA"/>
</dbReference>
<evidence type="ECO:0000313" key="2">
    <source>
        <dbReference type="Proteomes" id="UP000078390"/>
    </source>
</evidence>
<dbReference type="OrthoDB" id="9781616at2"/>
<accession>A0A179D2X2</accession>